<feature type="domain" description="PI-PLC Y-box" evidence="9">
    <location>
        <begin position="531"/>
        <end position="646"/>
    </location>
</feature>
<feature type="domain" description="C2" evidence="8">
    <location>
        <begin position="641"/>
        <end position="808"/>
    </location>
</feature>
<dbReference type="Gene3D" id="2.30.29.30">
    <property type="entry name" value="Pleckstrin-homology domain (PH domain)/Phosphotyrosine-binding domain (PTB)"/>
    <property type="match status" value="1"/>
</dbReference>
<keyword evidence="5" id="KW-0807">Transducer</keyword>
<dbReference type="EC" id="3.1.4.11" evidence="7"/>
<dbReference type="CDD" id="cd13360">
    <property type="entry name" value="PH_PLC_fungal"/>
    <property type="match status" value="1"/>
</dbReference>
<dbReference type="GO" id="GO:0004435">
    <property type="term" value="F:phosphatidylinositol-4,5-bisphosphate phospholipase C activity"/>
    <property type="evidence" value="ECO:0007669"/>
    <property type="project" value="UniProtKB-EC"/>
</dbReference>
<accession>A0A508STB3</accession>
<dbReference type="Gene3D" id="2.60.40.150">
    <property type="entry name" value="C2 domain"/>
    <property type="match status" value="1"/>
</dbReference>
<dbReference type="PROSITE" id="PS50007">
    <property type="entry name" value="PIPLC_X_DOMAIN"/>
    <property type="match status" value="1"/>
</dbReference>
<dbReference type="CDD" id="cd00275">
    <property type="entry name" value="C2_PLC_like"/>
    <property type="match status" value="1"/>
</dbReference>
<dbReference type="PROSITE" id="PS50222">
    <property type="entry name" value="EF_HAND_2"/>
    <property type="match status" value="1"/>
</dbReference>
<dbReference type="InterPro" id="IPR011992">
    <property type="entry name" value="EF-hand-dom_pair"/>
</dbReference>
<organism evidence="11">
    <name type="scientific">Schizophyllum commune</name>
    <name type="common">Split gill fungus</name>
    <dbReference type="NCBI Taxonomy" id="5334"/>
    <lineage>
        <taxon>Eukaryota</taxon>
        <taxon>Fungi</taxon>
        <taxon>Dikarya</taxon>
        <taxon>Basidiomycota</taxon>
        <taxon>Agaricomycotina</taxon>
        <taxon>Agaricomycetes</taxon>
        <taxon>Agaricomycetidae</taxon>
        <taxon>Agaricales</taxon>
        <taxon>Schizophyllaceae</taxon>
        <taxon>Schizophyllum</taxon>
    </lineage>
</organism>
<feature type="domain" description="EF-hand" evidence="10">
    <location>
        <begin position="203"/>
        <end position="238"/>
    </location>
</feature>
<dbReference type="CDD" id="cd16207">
    <property type="entry name" value="EFh_ScPlc1p_like"/>
    <property type="match status" value="1"/>
</dbReference>
<evidence type="ECO:0000256" key="7">
    <source>
        <dbReference type="RuleBase" id="RU361133"/>
    </source>
</evidence>
<dbReference type="InterPro" id="IPR000909">
    <property type="entry name" value="PLipase_C_PInositol-sp_X_dom"/>
</dbReference>
<dbReference type="GO" id="GO:0048015">
    <property type="term" value="P:phosphatidylinositol-mediated signaling"/>
    <property type="evidence" value="ECO:0007669"/>
    <property type="project" value="TreeGrafter"/>
</dbReference>
<gene>
    <name evidence="11" type="primary">PLC1</name>
</gene>
<dbReference type="AlphaFoldDB" id="A0A508STB3"/>
<keyword evidence="4 7" id="KW-0443">Lipid metabolism</keyword>
<protein>
    <recommendedName>
        <fullName evidence="7">Phosphoinositide phospholipase C</fullName>
        <ecNumber evidence="7">3.1.4.11</ecNumber>
    </recommendedName>
</protein>
<dbReference type="VEuPathDB" id="FungiDB:SCHCODRAFT_02628010"/>
<keyword evidence="2 7" id="KW-0378">Hydrolase</keyword>
<dbReference type="Pfam" id="PF00387">
    <property type="entry name" value="PI-PLC-Y"/>
    <property type="match status" value="1"/>
</dbReference>
<reference evidence="11" key="1">
    <citation type="submission" date="2019-01" db="EMBL/GenBank/DDBJ databases">
        <authorList>
            <person name="Kumaresan V."/>
            <person name="Arockiaraj J."/>
        </authorList>
    </citation>
    <scope>NUCLEOTIDE SEQUENCE</scope>
</reference>
<dbReference type="GO" id="GO:0016042">
    <property type="term" value="P:lipid catabolic process"/>
    <property type="evidence" value="ECO:0007669"/>
    <property type="project" value="UniProtKB-KW"/>
</dbReference>
<dbReference type="PANTHER" id="PTHR10336:SF36">
    <property type="entry name" value="1-PHOSPHATIDYLINOSITOL 4,5-BISPHOSPHATE PHOSPHODIESTERASE BETA-4"/>
    <property type="match status" value="1"/>
</dbReference>
<dbReference type="SMART" id="SM00149">
    <property type="entry name" value="PLCYc"/>
    <property type="match status" value="1"/>
</dbReference>
<dbReference type="Gene3D" id="1.10.238.10">
    <property type="entry name" value="EF-hand"/>
    <property type="match status" value="2"/>
</dbReference>
<evidence type="ECO:0000259" key="10">
    <source>
        <dbReference type="PROSITE" id="PS50222"/>
    </source>
</evidence>
<evidence type="ECO:0000259" key="9">
    <source>
        <dbReference type="PROSITE" id="PS50008"/>
    </source>
</evidence>
<comment type="function">
    <text evidence="6">The production of the second messenger molecules diacylglycerol (DAG) and inositol 1,4,5-trisphosphate (IP3) is mediated by activated phosphatidylinositol-specific phospholipase C enzymes.</text>
</comment>
<comment type="catalytic activity">
    <reaction evidence="1 7">
        <text>a 1,2-diacyl-sn-glycero-3-phospho-(1D-myo-inositol-4,5-bisphosphate) + H2O = 1D-myo-inositol 1,4,5-trisphosphate + a 1,2-diacyl-sn-glycerol + H(+)</text>
        <dbReference type="Rhea" id="RHEA:33179"/>
        <dbReference type="ChEBI" id="CHEBI:15377"/>
        <dbReference type="ChEBI" id="CHEBI:15378"/>
        <dbReference type="ChEBI" id="CHEBI:17815"/>
        <dbReference type="ChEBI" id="CHEBI:58456"/>
        <dbReference type="ChEBI" id="CHEBI:203600"/>
        <dbReference type="EC" id="3.1.4.11"/>
    </reaction>
</comment>
<dbReference type="SUPFAM" id="SSF47473">
    <property type="entry name" value="EF-hand"/>
    <property type="match status" value="1"/>
</dbReference>
<dbReference type="InterPro" id="IPR002048">
    <property type="entry name" value="EF_hand_dom"/>
</dbReference>
<dbReference type="FunFam" id="3.20.20.190:FF:000039">
    <property type="entry name" value="Phosphoinositide phospholipase C"/>
    <property type="match status" value="1"/>
</dbReference>
<evidence type="ECO:0000256" key="2">
    <source>
        <dbReference type="ARBA" id="ARBA00022801"/>
    </source>
</evidence>
<dbReference type="EMBL" id="LR213603">
    <property type="protein sequence ID" value="VEU13565.1"/>
    <property type="molecule type" value="mRNA"/>
</dbReference>
<dbReference type="Gene3D" id="3.20.20.190">
    <property type="entry name" value="Phosphatidylinositol (PI) phosphodiesterase"/>
    <property type="match status" value="1"/>
</dbReference>
<dbReference type="InterPro" id="IPR017946">
    <property type="entry name" value="PLC-like_Pdiesterase_TIM-brl"/>
</dbReference>
<evidence type="ECO:0000256" key="6">
    <source>
        <dbReference type="ARBA" id="ARBA00059664"/>
    </source>
</evidence>
<evidence type="ECO:0000256" key="5">
    <source>
        <dbReference type="ARBA" id="ARBA00023224"/>
    </source>
</evidence>
<dbReference type="SMART" id="SM00054">
    <property type="entry name" value="EFh"/>
    <property type="match status" value="2"/>
</dbReference>
<dbReference type="SMART" id="SM00239">
    <property type="entry name" value="C2"/>
    <property type="match status" value="1"/>
</dbReference>
<evidence type="ECO:0000259" key="8">
    <source>
        <dbReference type="PROSITE" id="PS50004"/>
    </source>
</evidence>
<dbReference type="SUPFAM" id="SSF51695">
    <property type="entry name" value="PLC-like phosphodiesterases"/>
    <property type="match status" value="1"/>
</dbReference>
<evidence type="ECO:0000313" key="11">
    <source>
        <dbReference type="EMBL" id="VEU13565.1"/>
    </source>
</evidence>
<dbReference type="CDD" id="cd08558">
    <property type="entry name" value="PI-PLCc_eukaryota"/>
    <property type="match status" value="1"/>
</dbReference>
<proteinExistence type="evidence at transcript level"/>
<dbReference type="InterPro" id="IPR037755">
    <property type="entry name" value="Plc1_PH"/>
</dbReference>
<dbReference type="Pfam" id="PF13499">
    <property type="entry name" value="EF-hand_7"/>
    <property type="match status" value="1"/>
</dbReference>
<sequence>MSSAAATKLGAESSGRGHLNLADLSVPDILQKGTPMTKISEKKKKKMQVKLDADQGQIVYESSKSGISAWRHPLLYVAAYGVLQVPIEAIKEIRSGADARYYRVQFKMEEGCEERWLTVIYIIDGKYKTLHLLADTRDVFKLWDSTLRKLHSIRVGLMGGVGNTQMRDALWEKQFWKGADSTGDKTLDFDEIRRLCVRLNVNASEQELQTWFKLADTKGSGKLDFEAFQRFTKLLKRRPDIEIVYERVKASAGDKFDFATFEKFMKETQKSTLSSENLDKVFKKHSTDGNMTLEDFRAFLFSEQNTPFSEHGLPIHQDMTRPISEYYMSSSHNTYLVGHQLVGVSTIEGYIRALLHGCRTVELDIYDDDDGPTVYHGKTLTSKVPVKDICEAIDKYAFVTSPYPVVISAEVHCSVQQQDMIVEIMNKTFGDKLVKAPPDNRPKITTLPSPEDLKGKILLKAKNLYIAAQLEAIQAQRAIDEAKTLTSSSSSSSSDSEPGVRGEIHQLKAKWRKVRGKEEKPKPKPKMSMHLASLLVYTVGVRCHGLEHIEDYSPEYIFSLSERKAKKLMDADMARLVKYTQTHVVRIYPKGTRLDSSNYEPHLYWAAGAQVVAINWQTFDLGYIINQAMFRRNGGAGFVLKPPALRPGGEELLAKRIKHYLDVTVISAQQLPRPRDEDGHEIIESSAADPFVEVALHIPDWSHAPFLPAKDEAQTTYSPATEATQTDRATARTVSLRTKVIKNNGFNPTWQEELCLPFDCVGDMKELIFVEFAVRQKGKDDDDDRPLAMYCIPLGCLEQGFRHLPLHDEQMSQYLFSTLFVRIGLRDA</sequence>
<dbReference type="GO" id="GO:0005509">
    <property type="term" value="F:calcium ion binding"/>
    <property type="evidence" value="ECO:0007669"/>
    <property type="project" value="InterPro"/>
</dbReference>
<dbReference type="InterPro" id="IPR000008">
    <property type="entry name" value="C2_dom"/>
</dbReference>
<dbReference type="InterPro" id="IPR001711">
    <property type="entry name" value="PLipase_C_Pinositol-sp_Y"/>
</dbReference>
<dbReference type="PROSITE" id="PS50004">
    <property type="entry name" value="C2"/>
    <property type="match status" value="1"/>
</dbReference>
<dbReference type="GO" id="GO:0051209">
    <property type="term" value="P:release of sequestered calcium ion into cytosol"/>
    <property type="evidence" value="ECO:0007669"/>
    <property type="project" value="TreeGrafter"/>
</dbReference>
<dbReference type="SMART" id="SM00148">
    <property type="entry name" value="PLCXc"/>
    <property type="match status" value="1"/>
</dbReference>
<dbReference type="SUPFAM" id="SSF49562">
    <property type="entry name" value="C2 domain (Calcium/lipid-binding domain, CaLB)"/>
    <property type="match status" value="1"/>
</dbReference>
<dbReference type="SUPFAM" id="SSF50729">
    <property type="entry name" value="PH domain-like"/>
    <property type="match status" value="1"/>
</dbReference>
<evidence type="ECO:0000256" key="4">
    <source>
        <dbReference type="ARBA" id="ARBA00023098"/>
    </source>
</evidence>
<dbReference type="PANTHER" id="PTHR10336">
    <property type="entry name" value="PHOSPHOINOSITIDE-SPECIFIC PHOSPHOLIPASE C FAMILY PROTEIN"/>
    <property type="match status" value="1"/>
</dbReference>
<dbReference type="InterPro" id="IPR011993">
    <property type="entry name" value="PH-like_dom_sf"/>
</dbReference>
<dbReference type="PROSITE" id="PS50008">
    <property type="entry name" value="PIPLC_Y_DOMAIN"/>
    <property type="match status" value="1"/>
</dbReference>
<dbReference type="Pfam" id="PF00388">
    <property type="entry name" value="PI-PLC-X"/>
    <property type="match status" value="1"/>
</dbReference>
<evidence type="ECO:0000256" key="1">
    <source>
        <dbReference type="ARBA" id="ARBA00001195"/>
    </source>
</evidence>
<dbReference type="InterPro" id="IPR035892">
    <property type="entry name" value="C2_domain_sf"/>
</dbReference>
<dbReference type="Pfam" id="PF00168">
    <property type="entry name" value="C2"/>
    <property type="match status" value="2"/>
</dbReference>
<name>A0A508STB3_SCHCO</name>
<keyword evidence="3 7" id="KW-0442">Lipid degradation</keyword>
<evidence type="ECO:0000256" key="3">
    <source>
        <dbReference type="ARBA" id="ARBA00022963"/>
    </source>
</evidence>
<dbReference type="InterPro" id="IPR001192">
    <property type="entry name" value="PI-PLC_fam"/>
</dbReference>
<dbReference type="PRINTS" id="PR00390">
    <property type="entry name" value="PHPHLIPASEC"/>
</dbReference>